<accession>A0ABT4QDV3</accession>
<reference evidence="1 2" key="1">
    <citation type="submission" date="2022-12" db="EMBL/GenBank/DDBJ databases">
        <title>Draft genome sequence of Paenibacillus sp. dW9.</title>
        <authorList>
            <person name="Choi E.-W."/>
            <person name="Kim D.-U."/>
        </authorList>
    </citation>
    <scope>NUCLEOTIDE SEQUENCE [LARGE SCALE GENOMIC DNA]</scope>
    <source>
        <strain evidence="2">dW9</strain>
    </source>
</reference>
<evidence type="ECO:0000313" key="1">
    <source>
        <dbReference type="EMBL" id="MCZ8515040.1"/>
    </source>
</evidence>
<keyword evidence="2" id="KW-1185">Reference proteome</keyword>
<comment type="caution">
    <text evidence="1">The sequence shown here is derived from an EMBL/GenBank/DDBJ whole genome shotgun (WGS) entry which is preliminary data.</text>
</comment>
<sequence>MVMILKKRDGFGSTLVWRLSDELFSTKEKVELYASVREALLNVRKHAHAKEVWIRGKEERKKWICVVEDDGRGYEGDPRGASAETSIFDLLITYVWHVVA</sequence>
<evidence type="ECO:0008006" key="3">
    <source>
        <dbReference type="Google" id="ProtNLM"/>
    </source>
</evidence>
<dbReference type="Gene3D" id="3.30.565.10">
    <property type="entry name" value="Histidine kinase-like ATPase, C-terminal domain"/>
    <property type="match status" value="1"/>
</dbReference>
<name>A0ABT4QDV3_9BACL</name>
<organism evidence="1 2">
    <name type="scientific">Paenibacillus gyeongsangnamensis</name>
    <dbReference type="NCBI Taxonomy" id="3388067"/>
    <lineage>
        <taxon>Bacteria</taxon>
        <taxon>Bacillati</taxon>
        <taxon>Bacillota</taxon>
        <taxon>Bacilli</taxon>
        <taxon>Bacillales</taxon>
        <taxon>Paenibacillaceae</taxon>
        <taxon>Paenibacillus</taxon>
    </lineage>
</organism>
<protein>
    <recommendedName>
        <fullName evidence="3">Histidine kinase/HSP90-like ATPase domain-containing protein</fullName>
    </recommendedName>
</protein>
<dbReference type="RefSeq" id="WP_269883569.1">
    <property type="nucleotide sequence ID" value="NZ_JAQAGZ010000015.1"/>
</dbReference>
<dbReference type="Proteomes" id="UP001527882">
    <property type="component" value="Unassembled WGS sequence"/>
</dbReference>
<dbReference type="InterPro" id="IPR036890">
    <property type="entry name" value="HATPase_C_sf"/>
</dbReference>
<proteinExistence type="predicted"/>
<dbReference type="EMBL" id="JAQAGZ010000015">
    <property type="protein sequence ID" value="MCZ8515040.1"/>
    <property type="molecule type" value="Genomic_DNA"/>
</dbReference>
<gene>
    <name evidence="1" type="ORF">O9H85_21975</name>
</gene>
<evidence type="ECO:0000313" key="2">
    <source>
        <dbReference type="Proteomes" id="UP001527882"/>
    </source>
</evidence>
<dbReference type="SUPFAM" id="SSF55874">
    <property type="entry name" value="ATPase domain of HSP90 chaperone/DNA topoisomerase II/histidine kinase"/>
    <property type="match status" value="1"/>
</dbReference>